<feature type="compositionally biased region" description="Polar residues" evidence="12">
    <location>
        <begin position="24"/>
        <end position="57"/>
    </location>
</feature>
<dbReference type="NCBIfam" id="TIGR00348">
    <property type="entry name" value="hsdR"/>
    <property type="match status" value="1"/>
</dbReference>
<dbReference type="InterPro" id="IPR027417">
    <property type="entry name" value="P-loop_NTPase"/>
</dbReference>
<evidence type="ECO:0000256" key="2">
    <source>
        <dbReference type="ARBA" id="ARBA00008598"/>
    </source>
</evidence>
<dbReference type="InterPro" id="IPR021810">
    <property type="entry name" value="T1RH-like_C"/>
</dbReference>
<evidence type="ECO:0000259" key="13">
    <source>
        <dbReference type="PROSITE" id="PS51192"/>
    </source>
</evidence>
<dbReference type="Pfam" id="PF22679">
    <property type="entry name" value="T1R_D3-like"/>
    <property type="match status" value="1"/>
</dbReference>
<dbReference type="EC" id="3.1.21.3" evidence="11"/>
<gene>
    <name evidence="14" type="ORF">BJY17_001915</name>
</gene>
<evidence type="ECO:0000256" key="5">
    <source>
        <dbReference type="ARBA" id="ARBA00022741"/>
    </source>
</evidence>
<comment type="subunit">
    <text evidence="3 11">The type I restriction/modification system is composed of three polypeptides R, M and S.</text>
</comment>
<dbReference type="SMART" id="SM00487">
    <property type="entry name" value="DEXDc"/>
    <property type="match status" value="1"/>
</dbReference>
<evidence type="ECO:0000256" key="4">
    <source>
        <dbReference type="ARBA" id="ARBA00022722"/>
    </source>
</evidence>
<comment type="caution">
    <text evidence="14">The sequence shown here is derived from an EMBL/GenBank/DDBJ whole genome shotgun (WGS) entry which is preliminary data.</text>
</comment>
<dbReference type="SUPFAM" id="SSF52540">
    <property type="entry name" value="P-loop containing nucleoside triphosphate hydrolases"/>
    <property type="match status" value="1"/>
</dbReference>
<feature type="domain" description="Helicase ATP-binding" evidence="13">
    <location>
        <begin position="354"/>
        <end position="529"/>
    </location>
</feature>
<dbReference type="GO" id="GO:0009035">
    <property type="term" value="F:type I site-specific deoxyribonuclease activity"/>
    <property type="evidence" value="ECO:0007669"/>
    <property type="project" value="UniProtKB-EC"/>
</dbReference>
<evidence type="ECO:0000256" key="6">
    <source>
        <dbReference type="ARBA" id="ARBA00022747"/>
    </source>
</evidence>
<evidence type="ECO:0000256" key="12">
    <source>
        <dbReference type="SAM" id="MobiDB-lite"/>
    </source>
</evidence>
<dbReference type="InterPro" id="IPR055180">
    <property type="entry name" value="HsdR_RecA-like_helicase_dom_2"/>
</dbReference>
<dbReference type="CDD" id="cd22332">
    <property type="entry name" value="HsdR_N"/>
    <property type="match status" value="1"/>
</dbReference>
<proteinExistence type="inferred from homology"/>
<evidence type="ECO:0000256" key="3">
    <source>
        <dbReference type="ARBA" id="ARBA00011296"/>
    </source>
</evidence>
<dbReference type="Gene3D" id="3.40.50.300">
    <property type="entry name" value="P-loop containing nucleotide triphosphate hydrolases"/>
    <property type="match status" value="2"/>
</dbReference>
<dbReference type="Pfam" id="PF11867">
    <property type="entry name" value="T1RH-like_C"/>
    <property type="match status" value="1"/>
</dbReference>
<keyword evidence="6 11" id="KW-0680">Restriction system</keyword>
<keyword evidence="9 11" id="KW-0067">ATP-binding</keyword>
<keyword evidence="7" id="KW-0255">Endonuclease</keyword>
<dbReference type="CDD" id="cd18800">
    <property type="entry name" value="SF2_C_EcoR124I-like"/>
    <property type="match status" value="1"/>
</dbReference>
<reference evidence="14 15" key="1">
    <citation type="submission" date="2020-07" db="EMBL/GenBank/DDBJ databases">
        <title>Sequencing the genomes of 1000 actinobacteria strains.</title>
        <authorList>
            <person name="Klenk H.-P."/>
        </authorList>
    </citation>
    <scope>NUCLEOTIDE SEQUENCE [LARGE SCALE GENOMIC DNA]</scope>
    <source>
        <strain evidence="14 15">DSM 8598</strain>
    </source>
</reference>
<dbReference type="InterPro" id="IPR014001">
    <property type="entry name" value="Helicase_ATP-bd"/>
</dbReference>
<keyword evidence="15" id="KW-1185">Reference proteome</keyword>
<comment type="similarity">
    <text evidence="2 11">Belongs to the HsdR family.</text>
</comment>
<dbReference type="PROSITE" id="PS51192">
    <property type="entry name" value="HELICASE_ATP_BIND_1"/>
    <property type="match status" value="1"/>
</dbReference>
<organism evidence="14 15">
    <name type="scientific">Agromyces hippuratus</name>
    <dbReference type="NCBI Taxonomy" id="286438"/>
    <lineage>
        <taxon>Bacteria</taxon>
        <taxon>Bacillati</taxon>
        <taxon>Actinomycetota</taxon>
        <taxon>Actinomycetes</taxon>
        <taxon>Micrococcales</taxon>
        <taxon>Microbacteriaceae</taxon>
        <taxon>Agromyces</taxon>
    </lineage>
</organism>
<evidence type="ECO:0000256" key="7">
    <source>
        <dbReference type="ARBA" id="ARBA00022759"/>
    </source>
</evidence>
<comment type="function">
    <text evidence="11">Subunit R is required for both nuclease and ATPase activities, but not for modification.</text>
</comment>
<sequence length="1125" mass="124586">MRESPQRSRQPWAKGGYDCASRYTPASSISTRSTSHGATTCPVSSTSSARWPSSGSPNLRADRSRHMTGLSEAYWERDALDTLSEPLGWRPMHGEDLAPGTGERDTWDDFLIRPRLLDALRRLNPGVPGDYLQQAVAEIAAPKSQDAITENHRIHQYLVGGYPLSYIDSDGVEQNPRLRLLGAEPENDWLAVNQVTVRQGDLHRRFDIVLFVNGMPLVIVELKRAGSASTGVAPAHAQLQTYLREFPMAFRFCVLTLASDGLEAKYGTPFTPLNHFAPWNVDDDGAPLAQPRLEGGMSVEPIDDALNGLFNPERFLQLVRNFTAFDENADGLTKRIAKPHQYFAVTKAVGSTVQAVETNGKAGVVWHTQGSGKSMEMELYANLVSRHPKLKNPTVIVVTDRTELDGQLFQTFSQSLLLAEKPVQVRERAQLRDELSNRVTGGIYFTTLQKFGLTETEKQSGTQHPLLTDRRNVIVIVDEAHRSHYDDLDGYARHLRDALPNATLIAFTGTPISFAERDTRAVFGDYIDIYDLTRAVDDGATVPVYFEPRLIKVSFADDATEEDIDRAADEYTLGLDDTERARLEASVAVVNAVYGAPERIETLAADLVQHWEERRERMKPFLESPGKALVVGGTREICARLYDAIVALRPDWHSDALDKGRIKVVYSGSASDQPPVSDHVRRESENKAIKARLKVASDELELVIVKDMMLTGFDAPPLHTLYLDRPLKGALLMQTLARVNRTFRGKKDGLLVAYAPMADNLAKALSEYTVPDQENRPIGRDVDEAVAIASELVAQIRGMLAECEWRSIVAQGGSRAWRTAATTATNYLRDPLNPLNAVELGAERLSSRYRTATGQLARAWALASGRAGLAELHDEIAFYEEVRVWMAKFDAAERQSRDEPIPEEISRLLGGLVANAIAPGDVVDIYDAAGLPRLALDDLGPEYLAKAQAAPNAHLAIEALRKSLTDAGASATRGNLVRQRAFSERIAEIMNRYTNQQLTSAEVIAELVELAKEVAAEASRGSHFSPPLSSDELAFYDAVATNESAIDVHGEDVLAQIARELVAVMRRDVRTDWTVRDDVRAKLRASIKRLLVKYKYPPDKQPEAIKLVMDQMQAMAPRYADERQA</sequence>
<dbReference type="InterPro" id="IPR040980">
    <property type="entry name" value="SWI2_SNF2"/>
</dbReference>
<dbReference type="Proteomes" id="UP000549066">
    <property type="component" value="Unassembled WGS sequence"/>
</dbReference>
<evidence type="ECO:0000313" key="14">
    <source>
        <dbReference type="EMBL" id="NYG21168.1"/>
    </source>
</evidence>
<evidence type="ECO:0000256" key="9">
    <source>
        <dbReference type="ARBA" id="ARBA00022840"/>
    </source>
</evidence>
<dbReference type="PANTHER" id="PTHR30195:SF15">
    <property type="entry name" value="TYPE I RESTRICTION ENZYME HINDI ENDONUCLEASE SUBUNIT"/>
    <property type="match status" value="1"/>
</dbReference>
<dbReference type="Pfam" id="PF18766">
    <property type="entry name" value="SWI2_SNF2"/>
    <property type="match status" value="1"/>
</dbReference>
<dbReference type="GO" id="GO:0003677">
    <property type="term" value="F:DNA binding"/>
    <property type="evidence" value="ECO:0007669"/>
    <property type="project" value="UniProtKB-KW"/>
</dbReference>
<dbReference type="AlphaFoldDB" id="A0A852WUD3"/>
<dbReference type="EMBL" id="JACCFI010000001">
    <property type="protein sequence ID" value="NYG21168.1"/>
    <property type="molecule type" value="Genomic_DNA"/>
</dbReference>
<evidence type="ECO:0000256" key="10">
    <source>
        <dbReference type="ARBA" id="ARBA00023125"/>
    </source>
</evidence>
<dbReference type="CDD" id="cd18030">
    <property type="entry name" value="DEXHc_RE_I_HsdR"/>
    <property type="match status" value="1"/>
</dbReference>
<dbReference type="InterPro" id="IPR051268">
    <property type="entry name" value="Type-I_R_enzyme_R_subunit"/>
</dbReference>
<evidence type="ECO:0000256" key="8">
    <source>
        <dbReference type="ARBA" id="ARBA00022801"/>
    </source>
</evidence>
<accession>A0A852WUD3</accession>
<dbReference type="InterPro" id="IPR007409">
    <property type="entry name" value="Restrct_endonuc_type1_HsdR_N"/>
</dbReference>
<name>A0A852WUD3_9MICO</name>
<keyword evidence="8 11" id="KW-0378">Hydrolase</keyword>
<dbReference type="Pfam" id="PF04313">
    <property type="entry name" value="HSDR_N"/>
    <property type="match status" value="1"/>
</dbReference>
<dbReference type="Gene3D" id="3.90.1570.50">
    <property type="match status" value="1"/>
</dbReference>
<feature type="region of interest" description="Disordered" evidence="12">
    <location>
        <begin position="1"/>
        <end position="64"/>
    </location>
</feature>
<keyword evidence="5 11" id="KW-0547">Nucleotide-binding</keyword>
<keyword evidence="4" id="KW-0540">Nuclease</keyword>
<evidence type="ECO:0000256" key="1">
    <source>
        <dbReference type="ARBA" id="ARBA00000851"/>
    </source>
</evidence>
<comment type="catalytic activity">
    <reaction evidence="1 11">
        <text>Endonucleolytic cleavage of DNA to give random double-stranded fragments with terminal 5'-phosphates, ATP is simultaneously hydrolyzed.</text>
        <dbReference type="EC" id="3.1.21.3"/>
    </reaction>
</comment>
<keyword evidence="10 11" id="KW-0238">DNA-binding</keyword>
<dbReference type="GO" id="GO:0005524">
    <property type="term" value="F:ATP binding"/>
    <property type="evidence" value="ECO:0007669"/>
    <property type="project" value="UniProtKB-KW"/>
</dbReference>
<evidence type="ECO:0000256" key="11">
    <source>
        <dbReference type="RuleBase" id="RU364115"/>
    </source>
</evidence>
<evidence type="ECO:0000313" key="15">
    <source>
        <dbReference type="Proteomes" id="UP000549066"/>
    </source>
</evidence>
<protein>
    <recommendedName>
        <fullName evidence="11">Type I restriction enzyme endonuclease subunit</fullName>
        <shortName evidence="11">R protein</shortName>
        <ecNumber evidence="11">3.1.21.3</ecNumber>
    </recommendedName>
</protein>
<dbReference type="PANTHER" id="PTHR30195">
    <property type="entry name" value="TYPE I SITE-SPECIFIC DEOXYRIBONUCLEASE PROTEIN SUBUNIT M AND R"/>
    <property type="match status" value="1"/>
</dbReference>
<dbReference type="GO" id="GO:0009307">
    <property type="term" value="P:DNA restriction-modification system"/>
    <property type="evidence" value="ECO:0007669"/>
    <property type="project" value="UniProtKB-KW"/>
</dbReference>
<dbReference type="InterPro" id="IPR004473">
    <property type="entry name" value="Restrct_endonuc_typeI_HsdR"/>
</dbReference>